<dbReference type="Pfam" id="PF03435">
    <property type="entry name" value="Sacchrp_dh_NADP"/>
    <property type="match status" value="1"/>
</dbReference>
<dbReference type="Gene3D" id="3.40.50.720">
    <property type="entry name" value="NAD(P)-binding Rossmann-like Domain"/>
    <property type="match status" value="1"/>
</dbReference>
<accession>A0A844ZA85</accession>
<dbReference type="AlphaFoldDB" id="A0A844ZA85"/>
<dbReference type="PANTHER" id="PTHR43796:SF2">
    <property type="entry name" value="CARBOXYNORSPERMIDINE SYNTHASE"/>
    <property type="match status" value="1"/>
</dbReference>
<feature type="domain" description="Saccharopine dehydrogenase NADP binding" evidence="1">
    <location>
        <begin position="12"/>
        <end position="131"/>
    </location>
</feature>
<evidence type="ECO:0000313" key="2">
    <source>
        <dbReference type="EMBL" id="MXO83947.1"/>
    </source>
</evidence>
<evidence type="ECO:0000259" key="1">
    <source>
        <dbReference type="Pfam" id="PF03435"/>
    </source>
</evidence>
<protein>
    <submittedName>
        <fullName evidence="2">Saccharopine dehydrogenase</fullName>
    </submittedName>
</protein>
<dbReference type="SUPFAM" id="SSF51735">
    <property type="entry name" value="NAD(P)-binding Rossmann-fold domains"/>
    <property type="match status" value="1"/>
</dbReference>
<dbReference type="RefSeq" id="WP_160614246.1">
    <property type="nucleotide sequence ID" value="NZ_JAUFQM010000001.1"/>
</dbReference>
<name>A0A844ZA85_9SPHN</name>
<reference evidence="2 3" key="1">
    <citation type="submission" date="2019-12" db="EMBL/GenBank/DDBJ databases">
        <title>Genomic-based taxomic classification of the family Erythrobacteraceae.</title>
        <authorList>
            <person name="Xu L."/>
        </authorList>
    </citation>
    <scope>NUCLEOTIDE SEQUENCE [LARGE SCALE GENOMIC DNA]</scope>
    <source>
        <strain evidence="2 3">KCTC 42006</strain>
    </source>
</reference>
<gene>
    <name evidence="2" type="ORF">GRI35_11280</name>
</gene>
<dbReference type="EMBL" id="WTYZ01000001">
    <property type="protein sequence ID" value="MXO83947.1"/>
    <property type="molecule type" value="Genomic_DNA"/>
</dbReference>
<dbReference type="OrthoDB" id="528778at2"/>
<keyword evidence="3" id="KW-1185">Reference proteome</keyword>
<dbReference type="InterPro" id="IPR005097">
    <property type="entry name" value="Sacchrp_dh_NADP-bd"/>
</dbReference>
<dbReference type="PANTHER" id="PTHR43796">
    <property type="entry name" value="CARBOXYNORSPERMIDINE SYNTHASE"/>
    <property type="match status" value="1"/>
</dbReference>
<evidence type="ECO:0000313" key="3">
    <source>
        <dbReference type="Proteomes" id="UP000460290"/>
    </source>
</evidence>
<sequence>MPDPGYGAPLKVLIIGGSGVFGSRLAKIAVRETGVALTLAGRRKDALKQAVAGLENPAEYLVLDRDRLVRADLVPFDIVVDAAGPFQASHNNVINAALAAGAAYIDLADGREFVAEFSRFDARAKEAGVLLITGASSIPALSHAIIDRMVEGWREIEAICIGIYPGNRAPRGRSVVEAILSYVGKPVRVFRDGGWKAMRGWGLTHQEDIPGVGKRWASICDTPEQDLLVSRYHPTRSAEFFAGLELGFLHLGLAGLSQLVRFNLLPSLRPFSAPMLWIAQRLLAFGSDRGAMTVQVEGCNARGRRLYKQAVLHANANRGPNVPVLAVVALIRRFRDSDIPEPGARVCSGILDLAEFEDLFAELGINLEFYERAIQSDVDYFSPLTQ</sequence>
<proteinExistence type="predicted"/>
<organism evidence="2 3">
    <name type="scientific">Pontixanthobacter aestiaquae</name>
    <dbReference type="NCBI Taxonomy" id="1509367"/>
    <lineage>
        <taxon>Bacteria</taxon>
        <taxon>Pseudomonadati</taxon>
        <taxon>Pseudomonadota</taxon>
        <taxon>Alphaproteobacteria</taxon>
        <taxon>Sphingomonadales</taxon>
        <taxon>Erythrobacteraceae</taxon>
        <taxon>Pontixanthobacter</taxon>
    </lineage>
</organism>
<dbReference type="Proteomes" id="UP000460290">
    <property type="component" value="Unassembled WGS sequence"/>
</dbReference>
<comment type="caution">
    <text evidence="2">The sequence shown here is derived from an EMBL/GenBank/DDBJ whole genome shotgun (WGS) entry which is preliminary data.</text>
</comment>
<dbReference type="InterPro" id="IPR036291">
    <property type="entry name" value="NAD(P)-bd_dom_sf"/>
</dbReference>